<accession>A0AAE8Y0L4</accession>
<name>A0AAE8Y0L4_9VIRU</name>
<gene>
    <name evidence="1" type="ORF">CcNV_047</name>
</gene>
<organism evidence="1 2">
    <name type="scientific">Crangon crangon nudivirus</name>
    <dbReference type="NCBI Taxonomy" id="2880838"/>
    <lineage>
        <taxon>Viruses</taxon>
        <taxon>Viruses incertae sedis</taxon>
        <taxon>Naldaviricetes</taxon>
        <taxon>Lefavirales</taxon>
        <taxon>Nudiviridae</taxon>
        <taxon>Gammanudivirus</taxon>
        <taxon>Gammanudivirus cracrangonis</taxon>
    </lineage>
</organism>
<dbReference type="EMBL" id="MZ311577">
    <property type="protein sequence ID" value="UBZ25531.1"/>
    <property type="molecule type" value="Genomic_DNA"/>
</dbReference>
<proteinExistence type="predicted"/>
<keyword evidence="2" id="KW-1185">Reference proteome</keyword>
<reference evidence="1" key="1">
    <citation type="journal article" date="2021" name="Viruses">
        <title>Identification and Full Characterisation of Two Novel Crustacean Infecting Members of the Family Nudiviridae Provides Support for Two Subfamilies.</title>
        <authorList>
            <person name="Bateman K.S."/>
            <person name="Kerr R."/>
            <person name="Stentiford G.D."/>
            <person name="Bean T.P."/>
            <person name="Hooper C."/>
            <person name="Van Eynde B."/>
            <person name="Delbare D."/>
            <person name="Bojko J."/>
            <person name="Christiaens O."/>
            <person name="Taning C.N.T."/>
            <person name="Smagghe G."/>
            <person name="van Oers M.M."/>
            <person name="van Aerle R."/>
        </authorList>
    </citation>
    <scope>NUCLEOTIDE SEQUENCE</scope>
    <source>
        <strain evidence="1">AN1</strain>
    </source>
</reference>
<dbReference type="Proteomes" id="UP000831195">
    <property type="component" value="Segment"/>
</dbReference>
<protein>
    <submittedName>
        <fullName evidence="1">Uncharacterized protein</fullName>
    </submittedName>
</protein>
<evidence type="ECO:0000313" key="2">
    <source>
        <dbReference type="Proteomes" id="UP000831195"/>
    </source>
</evidence>
<evidence type="ECO:0000313" key="1">
    <source>
        <dbReference type="EMBL" id="UBZ25531.1"/>
    </source>
</evidence>
<sequence>MANVATKNQMDLIEMYNITIETDDLDYVPEDDLEYIKEKYMARSKTYKNVDSLLPDFHLAVRYHTGVCIDRSFLYTISQGLEGRAFRYTLLENFLSKQYSHLHEEFLKDPVGNLRAGVGILYGIMWRNTQQDLILQMERCMAQIDGYNTIFIQGAPETGNRLLAKLITDYTVGTYSGPVKGMMLDPELQMRVIHITSPLPHCLYTKGDATGKSRVPSMIVTCNDNPFKDWNESDIAAAKENSVMMHLTIPLSEDVAMSSPYTKISTTPEIVLTPLHYIAALTLNGKTMHDTTQFDRLADIFQKMIKDSILDQSNLYLDELLTLDKIRDLTFTTDA</sequence>